<dbReference type="GO" id="GO:0031588">
    <property type="term" value="C:nucleotide-activated protein kinase complex"/>
    <property type="evidence" value="ECO:0007669"/>
    <property type="project" value="TreeGrafter"/>
</dbReference>
<dbReference type="InterPro" id="IPR032640">
    <property type="entry name" value="AMPK1_CBM"/>
</dbReference>
<dbReference type="Proteomes" id="UP000247409">
    <property type="component" value="Unassembled WGS sequence"/>
</dbReference>
<dbReference type="OrthoDB" id="5574at2759"/>
<dbReference type="PANTHER" id="PTHR10343:SF84">
    <property type="entry name" value="5'-AMP-ACTIVATED PROTEIN KINASE SUBUNIT BETA-1"/>
    <property type="match status" value="1"/>
</dbReference>
<comment type="caution">
    <text evidence="4">The sequence shown here is derived from an EMBL/GenBank/DDBJ whole genome shotgun (WGS) entry which is preliminary data.</text>
</comment>
<sequence length="192" mass="20439">MVKSDTKSRSAAASKKQSTTATPTPTKRTNKVVTGSPGSKPLSSSPKVDQNSTKPVKDAVNDIDTKLAKENTTPEKIDPLPPASAKATAVTDAKPLAERPNGNSAATPALKPSQVTLEWTPHTGSNVLVTGSFCDWKDKHTLSTADGKYQLTLPLPPGKHVYKFIVDGEWCYDITQPTETDSEGNVNNVLVV</sequence>
<dbReference type="GO" id="GO:0007165">
    <property type="term" value="P:signal transduction"/>
    <property type="evidence" value="ECO:0007669"/>
    <property type="project" value="TreeGrafter"/>
</dbReference>
<feature type="domain" description="AMP-activated protein kinase glycogen-binding" evidence="3">
    <location>
        <begin position="115"/>
        <end position="192"/>
    </location>
</feature>
<comment type="similarity">
    <text evidence="1">Belongs to the 5'-AMP-activated protein kinase beta subunit family.</text>
</comment>
<gene>
    <name evidence="4" type="ORF">BWQ96_07644</name>
</gene>
<dbReference type="GO" id="GO:0016301">
    <property type="term" value="F:kinase activity"/>
    <property type="evidence" value="ECO:0007669"/>
    <property type="project" value="UniProtKB-KW"/>
</dbReference>
<dbReference type="GO" id="GO:0005737">
    <property type="term" value="C:cytoplasm"/>
    <property type="evidence" value="ECO:0007669"/>
    <property type="project" value="TreeGrafter"/>
</dbReference>
<feature type="compositionally biased region" description="Low complexity" evidence="2">
    <location>
        <begin position="9"/>
        <end position="27"/>
    </location>
</feature>
<dbReference type="AlphaFoldDB" id="A0A2V3IND9"/>
<dbReference type="GO" id="GO:0005634">
    <property type="term" value="C:nucleus"/>
    <property type="evidence" value="ECO:0007669"/>
    <property type="project" value="TreeGrafter"/>
</dbReference>
<dbReference type="STRING" id="448386.A0A2V3IND9"/>
<keyword evidence="5" id="KW-1185">Reference proteome</keyword>
<dbReference type="CDD" id="cd02859">
    <property type="entry name" value="E_set_AMPKbeta_like_N"/>
    <property type="match status" value="1"/>
</dbReference>
<organism evidence="4 5">
    <name type="scientific">Gracilariopsis chorda</name>
    <dbReference type="NCBI Taxonomy" id="448386"/>
    <lineage>
        <taxon>Eukaryota</taxon>
        <taxon>Rhodophyta</taxon>
        <taxon>Florideophyceae</taxon>
        <taxon>Rhodymeniophycidae</taxon>
        <taxon>Gracilariales</taxon>
        <taxon>Gracilariaceae</taxon>
        <taxon>Gracilariopsis</taxon>
    </lineage>
</organism>
<dbReference type="InterPro" id="IPR014756">
    <property type="entry name" value="Ig_E-set"/>
</dbReference>
<dbReference type="SUPFAM" id="SSF81296">
    <property type="entry name" value="E set domains"/>
    <property type="match status" value="1"/>
</dbReference>
<feature type="region of interest" description="Disordered" evidence="2">
    <location>
        <begin position="1"/>
        <end position="108"/>
    </location>
</feature>
<dbReference type="Pfam" id="PF16561">
    <property type="entry name" value="AMPK1_CBM"/>
    <property type="match status" value="1"/>
</dbReference>
<keyword evidence="4" id="KW-0808">Transferase</keyword>
<accession>A0A2V3IND9</accession>
<feature type="compositionally biased region" description="Low complexity" evidence="2">
    <location>
        <begin position="35"/>
        <end position="47"/>
    </location>
</feature>
<dbReference type="GO" id="GO:0019901">
    <property type="term" value="F:protein kinase binding"/>
    <property type="evidence" value="ECO:0007669"/>
    <property type="project" value="TreeGrafter"/>
</dbReference>
<dbReference type="PANTHER" id="PTHR10343">
    <property type="entry name" value="5'-AMP-ACTIVATED PROTEIN KINASE , BETA SUBUNIT"/>
    <property type="match status" value="1"/>
</dbReference>
<feature type="compositionally biased region" description="Basic and acidic residues" evidence="2">
    <location>
        <begin position="55"/>
        <end position="78"/>
    </location>
</feature>
<dbReference type="EMBL" id="NBIV01000155">
    <property type="protein sequence ID" value="PXF42640.1"/>
    <property type="molecule type" value="Genomic_DNA"/>
</dbReference>
<evidence type="ECO:0000313" key="4">
    <source>
        <dbReference type="EMBL" id="PXF42640.1"/>
    </source>
</evidence>
<proteinExistence type="inferred from homology"/>
<dbReference type="InterPro" id="IPR013783">
    <property type="entry name" value="Ig-like_fold"/>
</dbReference>
<evidence type="ECO:0000259" key="3">
    <source>
        <dbReference type="Pfam" id="PF16561"/>
    </source>
</evidence>
<dbReference type="Gene3D" id="2.60.40.10">
    <property type="entry name" value="Immunoglobulins"/>
    <property type="match status" value="1"/>
</dbReference>
<evidence type="ECO:0000313" key="5">
    <source>
        <dbReference type="Proteomes" id="UP000247409"/>
    </source>
</evidence>
<keyword evidence="4" id="KW-0418">Kinase</keyword>
<protein>
    <submittedName>
        <fullName evidence="4">5'-AMP-activated protein kinase subunit beta-1</fullName>
    </submittedName>
</protein>
<evidence type="ECO:0000256" key="1">
    <source>
        <dbReference type="ARBA" id="ARBA00010926"/>
    </source>
</evidence>
<evidence type="ECO:0000256" key="2">
    <source>
        <dbReference type="SAM" id="MobiDB-lite"/>
    </source>
</evidence>
<reference evidence="4 5" key="1">
    <citation type="journal article" date="2018" name="Mol. Biol. Evol.">
        <title>Analysis of the draft genome of the red seaweed Gracilariopsis chorda provides insights into genome size evolution in Rhodophyta.</title>
        <authorList>
            <person name="Lee J."/>
            <person name="Yang E.C."/>
            <person name="Graf L."/>
            <person name="Yang J.H."/>
            <person name="Qiu H."/>
            <person name="Zel Zion U."/>
            <person name="Chan C.X."/>
            <person name="Stephens T.G."/>
            <person name="Weber A.P.M."/>
            <person name="Boo G.H."/>
            <person name="Boo S.M."/>
            <person name="Kim K.M."/>
            <person name="Shin Y."/>
            <person name="Jung M."/>
            <person name="Lee S.J."/>
            <person name="Yim H.S."/>
            <person name="Lee J.H."/>
            <person name="Bhattacharya D."/>
            <person name="Yoon H.S."/>
        </authorList>
    </citation>
    <scope>NUCLEOTIDE SEQUENCE [LARGE SCALE GENOMIC DNA]</scope>
    <source>
        <strain evidence="4 5">SKKU-2015</strain>
        <tissue evidence="4">Whole body</tissue>
    </source>
</reference>
<dbReference type="InterPro" id="IPR050827">
    <property type="entry name" value="CRP1_MDG1_kinase"/>
</dbReference>
<name>A0A2V3IND9_9FLOR</name>